<feature type="compositionally biased region" description="Basic and acidic residues" evidence="2">
    <location>
        <begin position="34"/>
        <end position="48"/>
    </location>
</feature>
<accession>A0AAN9RK21</accession>
<evidence type="ECO:0000313" key="4">
    <source>
        <dbReference type="Proteomes" id="UP001374584"/>
    </source>
</evidence>
<keyword evidence="4" id="KW-1185">Reference proteome</keyword>
<dbReference type="PANTHER" id="PTHR35295">
    <property type="entry name" value="DNA LIGASE-LIKE PROTEIN"/>
    <property type="match status" value="1"/>
</dbReference>
<name>A0AAN9RK21_PHACN</name>
<dbReference type="PANTHER" id="PTHR35295:SF1">
    <property type="entry name" value="DNA LIGASE-LIKE PROTEIN"/>
    <property type="match status" value="1"/>
</dbReference>
<proteinExistence type="predicted"/>
<reference evidence="3 4" key="1">
    <citation type="submission" date="2024-01" db="EMBL/GenBank/DDBJ databases">
        <title>The genomes of 5 underutilized Papilionoideae crops provide insights into root nodulation and disease resistanc.</title>
        <authorList>
            <person name="Jiang F."/>
        </authorList>
    </citation>
    <scope>NUCLEOTIDE SEQUENCE [LARGE SCALE GENOMIC DNA]</scope>
    <source>
        <strain evidence="3">JINMINGXINNONG_FW02</strain>
        <tissue evidence="3">Leaves</tissue>
    </source>
</reference>
<dbReference type="Proteomes" id="UP001374584">
    <property type="component" value="Unassembled WGS sequence"/>
</dbReference>
<evidence type="ECO:0000313" key="3">
    <source>
        <dbReference type="EMBL" id="KAK7369018.1"/>
    </source>
</evidence>
<evidence type="ECO:0008006" key="5">
    <source>
        <dbReference type="Google" id="ProtNLM"/>
    </source>
</evidence>
<feature type="coiled-coil region" evidence="1">
    <location>
        <begin position="154"/>
        <end position="210"/>
    </location>
</feature>
<dbReference type="EMBL" id="JAYMYR010000004">
    <property type="protein sequence ID" value="KAK7369018.1"/>
    <property type="molecule type" value="Genomic_DNA"/>
</dbReference>
<evidence type="ECO:0000256" key="1">
    <source>
        <dbReference type="SAM" id="Coils"/>
    </source>
</evidence>
<keyword evidence="1" id="KW-0175">Coiled coil</keyword>
<evidence type="ECO:0000256" key="2">
    <source>
        <dbReference type="SAM" id="MobiDB-lite"/>
    </source>
</evidence>
<feature type="region of interest" description="Disordered" evidence="2">
    <location>
        <begin position="28"/>
        <end position="48"/>
    </location>
</feature>
<organism evidence="3 4">
    <name type="scientific">Phaseolus coccineus</name>
    <name type="common">Scarlet runner bean</name>
    <name type="synonym">Phaseolus multiflorus</name>
    <dbReference type="NCBI Taxonomy" id="3886"/>
    <lineage>
        <taxon>Eukaryota</taxon>
        <taxon>Viridiplantae</taxon>
        <taxon>Streptophyta</taxon>
        <taxon>Embryophyta</taxon>
        <taxon>Tracheophyta</taxon>
        <taxon>Spermatophyta</taxon>
        <taxon>Magnoliopsida</taxon>
        <taxon>eudicotyledons</taxon>
        <taxon>Gunneridae</taxon>
        <taxon>Pentapetalae</taxon>
        <taxon>rosids</taxon>
        <taxon>fabids</taxon>
        <taxon>Fabales</taxon>
        <taxon>Fabaceae</taxon>
        <taxon>Papilionoideae</taxon>
        <taxon>50 kb inversion clade</taxon>
        <taxon>NPAAA clade</taxon>
        <taxon>indigoferoid/millettioid clade</taxon>
        <taxon>Phaseoleae</taxon>
        <taxon>Phaseolus</taxon>
    </lineage>
</organism>
<sequence>MHISLHHLWSPWASLSLSYEAFAMSATKSGSRKRASESELTKTDKNNRSTKDNFDLDLDFDLSDDIKGIVSALHLIRDKAQKDGQKKNEETISSVGFEVKSMMEGLRSKIEKDRQSITKALSKSSKEYESSLKSETTKFQALHENFCKEKATSLQALKDIISKFEEEKEKLFVRYEQLRKKERIMISEQEKACNDKIAQLEESLKKKKQDDKTFSILRKTLGSFLESTSDEDFPPDD</sequence>
<comment type="caution">
    <text evidence="3">The sequence shown here is derived from an EMBL/GenBank/DDBJ whole genome shotgun (WGS) entry which is preliminary data.</text>
</comment>
<dbReference type="AlphaFoldDB" id="A0AAN9RK21"/>
<protein>
    <recommendedName>
        <fullName evidence="5">DNA ligase 1</fullName>
    </recommendedName>
</protein>
<gene>
    <name evidence="3" type="ORF">VNO80_11052</name>
</gene>